<accession>A0ABW2CZR9</accession>
<name>A0ABW2CZR9_9ACTN</name>
<dbReference type="CDD" id="cd16272">
    <property type="entry name" value="RNaseZ_MBL-fold"/>
    <property type="match status" value="1"/>
</dbReference>
<dbReference type="InterPro" id="IPR001279">
    <property type="entry name" value="Metallo-B-lactamas"/>
</dbReference>
<protein>
    <submittedName>
        <fullName evidence="3">MBL fold metallo-hydrolase</fullName>
    </submittedName>
</protein>
<gene>
    <name evidence="3" type="ORF">ACFQKB_42310</name>
</gene>
<dbReference type="PANTHER" id="PTHR46018:SF7">
    <property type="entry name" value="RIBONUCLEASE Z"/>
    <property type="match status" value="1"/>
</dbReference>
<dbReference type="SUPFAM" id="SSF56281">
    <property type="entry name" value="Metallo-hydrolase/oxidoreductase"/>
    <property type="match status" value="1"/>
</dbReference>
<dbReference type="RefSeq" id="WP_160818973.1">
    <property type="nucleotide sequence ID" value="NZ_JBHSXE010000001.1"/>
</dbReference>
<sequence>MKLQFIGTGSILSDRLSASALVDGKLLIDTPNGSMKAMRRAGLDISAIDVCLVTHFHADHFFDIVFLFLEQGLAHPRDSELVLLGPSGLAERLGRLFDLAYPGTWPGIKDKVPPKFVEFGEEGGEWSGRGYSVRALPVQHTVPALGYHVTDEPGARLGYTGDTAHCPAVDRLAADSAVLAIDTTFPGQGRLGHMGLEEVEALADQWPDLRLLPTHLSDDVPVSSRPNIRFPSDGQRFSLDPSGSLTTIGS</sequence>
<evidence type="ECO:0000313" key="4">
    <source>
        <dbReference type="Proteomes" id="UP001596380"/>
    </source>
</evidence>
<dbReference type="PANTHER" id="PTHR46018">
    <property type="entry name" value="ZINC PHOSPHODIESTERASE ELAC PROTEIN 1"/>
    <property type="match status" value="1"/>
</dbReference>
<proteinExistence type="predicted"/>
<dbReference type="EMBL" id="JBHSXS010000054">
    <property type="protein sequence ID" value="MFC6886455.1"/>
    <property type="molecule type" value="Genomic_DNA"/>
</dbReference>
<dbReference type="Gene3D" id="3.60.15.10">
    <property type="entry name" value="Ribonuclease Z/Hydroxyacylglutathione hydrolase-like"/>
    <property type="match status" value="1"/>
</dbReference>
<dbReference type="Pfam" id="PF12706">
    <property type="entry name" value="Lactamase_B_2"/>
    <property type="match status" value="1"/>
</dbReference>
<reference evidence="4" key="1">
    <citation type="journal article" date="2019" name="Int. J. Syst. Evol. Microbiol.">
        <title>The Global Catalogue of Microorganisms (GCM) 10K type strain sequencing project: providing services to taxonomists for standard genome sequencing and annotation.</title>
        <authorList>
            <consortium name="The Broad Institute Genomics Platform"/>
            <consortium name="The Broad Institute Genome Sequencing Center for Infectious Disease"/>
            <person name="Wu L."/>
            <person name="Ma J."/>
        </authorList>
    </citation>
    <scope>NUCLEOTIDE SEQUENCE [LARGE SCALE GENOMIC DNA]</scope>
    <source>
        <strain evidence="4">JCM 3369</strain>
    </source>
</reference>
<evidence type="ECO:0000259" key="2">
    <source>
        <dbReference type="SMART" id="SM00849"/>
    </source>
</evidence>
<organism evidence="3 4">
    <name type="scientific">Actinomadura yumaensis</name>
    <dbReference type="NCBI Taxonomy" id="111807"/>
    <lineage>
        <taxon>Bacteria</taxon>
        <taxon>Bacillati</taxon>
        <taxon>Actinomycetota</taxon>
        <taxon>Actinomycetes</taxon>
        <taxon>Streptosporangiales</taxon>
        <taxon>Thermomonosporaceae</taxon>
        <taxon>Actinomadura</taxon>
    </lineage>
</organism>
<feature type="region of interest" description="Disordered" evidence="1">
    <location>
        <begin position="222"/>
        <end position="250"/>
    </location>
</feature>
<evidence type="ECO:0000256" key="1">
    <source>
        <dbReference type="SAM" id="MobiDB-lite"/>
    </source>
</evidence>
<feature type="domain" description="Metallo-beta-lactamase" evidence="2">
    <location>
        <begin position="16"/>
        <end position="215"/>
    </location>
</feature>
<dbReference type="SMART" id="SM00849">
    <property type="entry name" value="Lactamase_B"/>
    <property type="match status" value="1"/>
</dbReference>
<evidence type="ECO:0000313" key="3">
    <source>
        <dbReference type="EMBL" id="MFC6886455.1"/>
    </source>
</evidence>
<comment type="caution">
    <text evidence="3">The sequence shown here is derived from an EMBL/GenBank/DDBJ whole genome shotgun (WGS) entry which is preliminary data.</text>
</comment>
<keyword evidence="4" id="KW-1185">Reference proteome</keyword>
<dbReference type="Proteomes" id="UP001596380">
    <property type="component" value="Unassembled WGS sequence"/>
</dbReference>
<feature type="compositionally biased region" description="Polar residues" evidence="1">
    <location>
        <begin position="241"/>
        <end position="250"/>
    </location>
</feature>
<dbReference type="InterPro" id="IPR036866">
    <property type="entry name" value="RibonucZ/Hydroxyglut_hydro"/>
</dbReference>